<feature type="domain" description="Transketolase N-terminal" evidence="1">
    <location>
        <begin position="27"/>
        <end position="284"/>
    </location>
</feature>
<evidence type="ECO:0000313" key="2">
    <source>
        <dbReference type="EMBL" id="GFK94954.1"/>
    </source>
</evidence>
<keyword evidence="3" id="KW-1185">Reference proteome</keyword>
<dbReference type="SUPFAM" id="SSF52518">
    <property type="entry name" value="Thiamin diphosphate-binding fold (THDP-binding)"/>
    <property type="match status" value="1"/>
</dbReference>
<dbReference type="RefSeq" id="WP_235956969.1">
    <property type="nucleotide sequence ID" value="NZ_BLTE01000013.1"/>
</dbReference>
<dbReference type="EMBL" id="BLTE01000013">
    <property type="protein sequence ID" value="GFK94954.1"/>
    <property type="molecule type" value="Genomic_DNA"/>
</dbReference>
<reference evidence="2 3" key="1">
    <citation type="submission" date="2020-04" db="EMBL/GenBank/DDBJ databases">
        <authorList>
            <consortium name="Desulfovibrio sp. FSS-1 genome sequencing consortium"/>
            <person name="Shimoshige H."/>
            <person name="Kobayashi H."/>
            <person name="Maekawa T."/>
        </authorList>
    </citation>
    <scope>NUCLEOTIDE SEQUENCE [LARGE SCALE GENOMIC DNA]</scope>
    <source>
        <strain evidence="2 3">SIID29052-01</strain>
    </source>
</reference>
<protein>
    <submittedName>
        <fullName evidence="2">Ferredoxin fas2</fullName>
    </submittedName>
</protein>
<dbReference type="Proteomes" id="UP000494245">
    <property type="component" value="Unassembled WGS sequence"/>
</dbReference>
<dbReference type="InterPro" id="IPR029061">
    <property type="entry name" value="THDP-binding"/>
</dbReference>
<comment type="caution">
    <text evidence="2">The sequence shown here is derived from an EMBL/GenBank/DDBJ whole genome shotgun (WGS) entry which is preliminary data.</text>
</comment>
<evidence type="ECO:0000313" key="3">
    <source>
        <dbReference type="Proteomes" id="UP000494245"/>
    </source>
</evidence>
<gene>
    <name evidence="2" type="primary">fas2</name>
    <name evidence="2" type="ORF">NNJEOMEG_02802</name>
</gene>
<sequence length="284" mass="31259">MNDMHGSARAWHEQAMGAALDARSLELRRTVVEMLARAGRGHLGSSLSLIEMLRALYDHVLRFDPARPGMPERDRCILSKGHGCLALYALLADKGFFPREELWRFCRKDALLGGHPDATKIPGVEASTGSLGHGLPIGLGMALAVRGRSPEPRVFVVLGDGECNEGSVWEACLSAGNRGVENLTLLVDYNKYQSYDATCVVQDLEPLDEKFRAFKWAVRHVNGHDVQALRQTLSGVPFEPGMPSAVICHTVKGKGIHFAENNLQWHHKSSINEEMAARMREALG</sequence>
<dbReference type="PANTHER" id="PTHR47514:SF2">
    <property type="entry name" value="TRANSKETOLASE"/>
    <property type="match status" value="1"/>
</dbReference>
<dbReference type="Gene3D" id="3.40.50.970">
    <property type="match status" value="1"/>
</dbReference>
<name>A0A6V8LTA3_9BACT</name>
<reference evidence="2 3" key="2">
    <citation type="submission" date="2020-05" db="EMBL/GenBank/DDBJ databases">
        <title>Draft genome sequence of Desulfovibrio sp. strainFSS-1.</title>
        <authorList>
            <person name="Shimoshige H."/>
            <person name="Kobayashi H."/>
            <person name="Maekawa T."/>
        </authorList>
    </citation>
    <scope>NUCLEOTIDE SEQUENCE [LARGE SCALE GENOMIC DNA]</scope>
    <source>
        <strain evidence="2 3">SIID29052-01</strain>
    </source>
</reference>
<accession>A0A6V8LTA3</accession>
<proteinExistence type="predicted"/>
<dbReference type="CDD" id="cd02012">
    <property type="entry name" value="TPP_TK"/>
    <property type="match status" value="1"/>
</dbReference>
<dbReference type="AlphaFoldDB" id="A0A6V8LTA3"/>
<dbReference type="InterPro" id="IPR005474">
    <property type="entry name" value="Transketolase_N"/>
</dbReference>
<organism evidence="2 3">
    <name type="scientific">Fundidesulfovibrio magnetotacticus</name>
    <dbReference type="NCBI Taxonomy" id="2730080"/>
    <lineage>
        <taxon>Bacteria</taxon>
        <taxon>Pseudomonadati</taxon>
        <taxon>Thermodesulfobacteriota</taxon>
        <taxon>Desulfovibrionia</taxon>
        <taxon>Desulfovibrionales</taxon>
        <taxon>Desulfovibrionaceae</taxon>
        <taxon>Fundidesulfovibrio</taxon>
    </lineage>
</organism>
<dbReference type="PANTHER" id="PTHR47514">
    <property type="entry name" value="TRANSKETOLASE N-TERMINAL SECTION-RELATED"/>
    <property type="match status" value="1"/>
</dbReference>
<evidence type="ECO:0000259" key="1">
    <source>
        <dbReference type="Pfam" id="PF00456"/>
    </source>
</evidence>
<dbReference type="Pfam" id="PF00456">
    <property type="entry name" value="Transketolase_N"/>
    <property type="match status" value="1"/>
</dbReference>